<accession>A0ABW8ZEZ8</accession>
<gene>
    <name evidence="1" type="ORF">PQR63_22135</name>
</gene>
<dbReference type="RefSeq" id="WP_408170234.1">
    <property type="nucleotide sequence ID" value="NZ_JAQQFR010000019.1"/>
</dbReference>
<dbReference type="EMBL" id="JAQQFR010000019">
    <property type="protein sequence ID" value="MFL9881115.1"/>
    <property type="molecule type" value="Genomic_DNA"/>
</dbReference>
<dbReference type="Proteomes" id="UP001629214">
    <property type="component" value="Unassembled WGS sequence"/>
</dbReference>
<evidence type="ECO:0008006" key="3">
    <source>
        <dbReference type="Google" id="ProtNLM"/>
    </source>
</evidence>
<evidence type="ECO:0000313" key="1">
    <source>
        <dbReference type="EMBL" id="MFL9881115.1"/>
    </source>
</evidence>
<protein>
    <recommendedName>
        <fullName evidence="3">Lipoprotein</fullName>
    </recommendedName>
</protein>
<comment type="caution">
    <text evidence="1">The sequence shown here is derived from an EMBL/GenBank/DDBJ whole genome shotgun (WGS) entry which is preliminary data.</text>
</comment>
<proteinExistence type="predicted"/>
<dbReference type="PROSITE" id="PS51257">
    <property type="entry name" value="PROKAR_LIPOPROTEIN"/>
    <property type="match status" value="1"/>
</dbReference>
<sequence length="267" mass="29004">MLKINQVTAGLSLSFLAGCTHMYQPYSAHPLSSLELTTTYETLKAKTNTLITEPKCYAPLSSADITTLGGICTQQRNFAISALVMTSAEECLRYRRGLYGNEAAWNITLGTATSLFAGGAAVAASAQGKSILGALALFSNSERSLINETIYKQMLVTAVDKKIVEMRDTKMLAIHTLMKSDVNTYPVYQAFSDVIDLHNTCSFVDGLQKALLEGTQGTSAQRIARLKQTLQSLQAERDASTTKDEDKAGINTRITDVNKALAEEEKK</sequence>
<reference evidence="1 2" key="1">
    <citation type="journal article" date="2024" name="Chem. Sci.">
        <title>Discovery of megapolipeptins by genome mining of a Burkholderiales bacteria collection.</title>
        <authorList>
            <person name="Paulo B.S."/>
            <person name="Recchia M.J.J."/>
            <person name="Lee S."/>
            <person name="Fergusson C.H."/>
            <person name="Romanowski S.B."/>
            <person name="Hernandez A."/>
            <person name="Krull N."/>
            <person name="Liu D.Y."/>
            <person name="Cavanagh H."/>
            <person name="Bos A."/>
            <person name="Gray C.A."/>
            <person name="Murphy B.T."/>
            <person name="Linington R.G."/>
            <person name="Eustaquio A.S."/>
        </authorList>
    </citation>
    <scope>NUCLEOTIDE SEQUENCE [LARGE SCALE GENOMIC DNA]</scope>
    <source>
        <strain evidence="1 2">RL21-008-BIB-B</strain>
    </source>
</reference>
<name>A0ABW8ZEZ8_9BURK</name>
<evidence type="ECO:0000313" key="2">
    <source>
        <dbReference type="Proteomes" id="UP001629214"/>
    </source>
</evidence>
<organism evidence="1 2">
    <name type="scientific">Herbaspirillum rhizosphaerae</name>
    <dbReference type="NCBI Taxonomy" id="346179"/>
    <lineage>
        <taxon>Bacteria</taxon>
        <taxon>Pseudomonadati</taxon>
        <taxon>Pseudomonadota</taxon>
        <taxon>Betaproteobacteria</taxon>
        <taxon>Burkholderiales</taxon>
        <taxon>Oxalobacteraceae</taxon>
        <taxon>Herbaspirillum</taxon>
    </lineage>
</organism>
<keyword evidence="2" id="KW-1185">Reference proteome</keyword>